<dbReference type="Proteomes" id="UP000238217">
    <property type="component" value="Unassembled WGS sequence"/>
</dbReference>
<sequence>MLSLLSVVLFTVAVIAYVGRASMPARERLPVTSWSSQDLWRNARRGIDVCAARTPLQRVLDQPTDKTPPKGQ</sequence>
<reference evidence="1 2" key="1">
    <citation type="submission" date="2018-03" db="EMBL/GenBank/DDBJ databases">
        <title>Comparative analysis of microorganisms from saline springs in Andes Mountain Range, Colombia.</title>
        <authorList>
            <person name="Rubin E."/>
        </authorList>
    </citation>
    <scope>NUCLEOTIDE SEQUENCE [LARGE SCALE GENOMIC DNA]</scope>
    <source>
        <strain evidence="1 2">CG 35</strain>
    </source>
</reference>
<gene>
    <name evidence="1" type="ORF">BCL67_107125</name>
</gene>
<organism evidence="1 2">
    <name type="scientific">Nesterenkonia sandarakina</name>
    <dbReference type="NCBI Taxonomy" id="272918"/>
    <lineage>
        <taxon>Bacteria</taxon>
        <taxon>Bacillati</taxon>
        <taxon>Actinomycetota</taxon>
        <taxon>Actinomycetes</taxon>
        <taxon>Micrococcales</taxon>
        <taxon>Micrococcaceae</taxon>
        <taxon>Nesterenkonia</taxon>
    </lineage>
</organism>
<protein>
    <submittedName>
        <fullName evidence="1">Uncharacterized protein</fullName>
    </submittedName>
</protein>
<name>A0A2T0YLP7_9MICC</name>
<evidence type="ECO:0000313" key="2">
    <source>
        <dbReference type="Proteomes" id="UP000238217"/>
    </source>
</evidence>
<accession>A0A2T0YLP7</accession>
<keyword evidence="2" id="KW-1185">Reference proteome</keyword>
<evidence type="ECO:0000313" key="1">
    <source>
        <dbReference type="EMBL" id="PRZ16200.1"/>
    </source>
</evidence>
<dbReference type="EMBL" id="PVTY01000007">
    <property type="protein sequence ID" value="PRZ16200.1"/>
    <property type="molecule type" value="Genomic_DNA"/>
</dbReference>
<proteinExistence type="predicted"/>
<dbReference type="AlphaFoldDB" id="A0A2T0YLP7"/>
<comment type="caution">
    <text evidence="1">The sequence shown here is derived from an EMBL/GenBank/DDBJ whole genome shotgun (WGS) entry which is preliminary data.</text>
</comment>